<dbReference type="Proteomes" id="UP000015927">
    <property type="component" value="Chromosome"/>
</dbReference>
<proteinExistence type="predicted"/>
<sequence>MQTTQRPVFVADVVRRLSRPRALRAQSAVTAFQPHLAGDCGVWHGKEILAKHLPAIIRSLMNHESYVGIMVHPLFHKIGQSNLSS</sequence>
<dbReference type="AlphaFoldDB" id="A0A826HPT8"/>
<gene>
    <name evidence="1" type="ORF">LBPG_02277</name>
</gene>
<organism evidence="1 2">
    <name type="scientific">Lacticaseibacillus paracasei subsp. paracasei 8700:2</name>
    <dbReference type="NCBI Taxonomy" id="537973"/>
    <lineage>
        <taxon>Bacteria</taxon>
        <taxon>Bacillati</taxon>
        <taxon>Bacillota</taxon>
        <taxon>Bacilli</taxon>
        <taxon>Lactobacillales</taxon>
        <taxon>Lactobacillaceae</taxon>
        <taxon>Lacticaseibacillus</taxon>
    </lineage>
</organism>
<accession>A0A826HPT8</accession>
<protein>
    <submittedName>
        <fullName evidence="1">Uncharacterized protein</fullName>
    </submittedName>
</protein>
<evidence type="ECO:0000313" key="2">
    <source>
        <dbReference type="Proteomes" id="UP000015927"/>
    </source>
</evidence>
<name>A0A826HPT8_LACPA</name>
<dbReference type="KEGG" id="lpi:LBPG_02277"/>
<dbReference type="EMBL" id="CP002391">
    <property type="protein sequence ID" value="EEQ66828.1"/>
    <property type="molecule type" value="Genomic_DNA"/>
</dbReference>
<evidence type="ECO:0000313" key="1">
    <source>
        <dbReference type="EMBL" id="EEQ66828.1"/>
    </source>
</evidence>
<reference evidence="1 2" key="1">
    <citation type="submission" date="2010-12" db="EMBL/GenBank/DDBJ databases">
        <title>The Genome Sequence of Lactobacillus paracasei subsp. paracasei strain 8700:2.</title>
        <authorList>
            <consortium name="The Broad Institute Genome Sequencing Platform"/>
            <person name="Ward D."/>
            <person name="Earl A."/>
            <person name="Feldgarden M."/>
            <person name="Young S.K."/>
            <person name="Gargeya S."/>
            <person name="Zeng Q."/>
            <person name="Alvarado L."/>
            <person name="Berlin A."/>
            <person name="Bochicchio J."/>
            <person name="Chapman S.B."/>
            <person name="Chen Z."/>
            <person name="Freedman E."/>
            <person name="Gellesch M."/>
            <person name="Goldberg J."/>
            <person name="Griggs A."/>
            <person name="Gujja S."/>
            <person name="Heilman E."/>
            <person name="Heiman D."/>
            <person name="Howarth C."/>
            <person name="Mehta T."/>
            <person name="Neiman D."/>
            <person name="Pearson M."/>
            <person name="Roberts A."/>
            <person name="Saif S."/>
            <person name="Shea T."/>
            <person name="Shenoy N."/>
            <person name="Sisk P."/>
            <person name="Stolte C."/>
            <person name="Sykes S."/>
            <person name="White J."/>
            <person name="Yandava C."/>
            <person name="Saulnier D."/>
            <person name="Haas B."/>
            <person name="Nusbaum C."/>
            <person name="Birren B."/>
        </authorList>
    </citation>
    <scope>NUCLEOTIDE SEQUENCE [LARGE SCALE GENOMIC DNA]</scope>
    <source>
        <strain evidence="1 2">8700:2</strain>
    </source>
</reference>